<dbReference type="Pfam" id="PF00079">
    <property type="entry name" value="Serpin"/>
    <property type="match status" value="1"/>
</dbReference>
<evidence type="ECO:0000256" key="1">
    <source>
        <dbReference type="ARBA" id="ARBA00009500"/>
    </source>
</evidence>
<feature type="domain" description="Serpin" evidence="2">
    <location>
        <begin position="1"/>
        <end position="101"/>
    </location>
</feature>
<organism evidence="3 4">
    <name type="scientific">Ancylostoma duodenale</name>
    <dbReference type="NCBI Taxonomy" id="51022"/>
    <lineage>
        <taxon>Eukaryota</taxon>
        <taxon>Metazoa</taxon>
        <taxon>Ecdysozoa</taxon>
        <taxon>Nematoda</taxon>
        <taxon>Chromadorea</taxon>
        <taxon>Rhabditida</taxon>
        <taxon>Rhabditina</taxon>
        <taxon>Rhabditomorpha</taxon>
        <taxon>Strongyloidea</taxon>
        <taxon>Ancylostomatidae</taxon>
        <taxon>Ancylostomatinae</taxon>
        <taxon>Ancylostoma</taxon>
    </lineage>
</organism>
<keyword evidence="4" id="KW-1185">Reference proteome</keyword>
<sequence>MKIESDYKLKEALIMMGVTDMFNDNADLTGIAKSPPLRVSKALHRAIIEVDEDGTTAAAATVIGIEGASFMSEKPVNFIADHPFIFILTKDKDPLFMGQFV</sequence>
<dbReference type="Gene3D" id="3.30.497.10">
    <property type="entry name" value="Antithrombin, subunit I, domain 2"/>
    <property type="match status" value="1"/>
</dbReference>
<dbReference type="GO" id="GO:0004867">
    <property type="term" value="F:serine-type endopeptidase inhibitor activity"/>
    <property type="evidence" value="ECO:0007669"/>
    <property type="project" value="InterPro"/>
</dbReference>
<dbReference type="PANTHER" id="PTHR11461">
    <property type="entry name" value="SERINE PROTEASE INHIBITOR, SERPIN"/>
    <property type="match status" value="1"/>
</dbReference>
<dbReference type="SUPFAM" id="SSF56574">
    <property type="entry name" value="Serpins"/>
    <property type="match status" value="1"/>
</dbReference>
<dbReference type="InterPro" id="IPR023795">
    <property type="entry name" value="Serpin_CS"/>
</dbReference>
<proteinExistence type="inferred from homology"/>
<dbReference type="OrthoDB" id="9518664at2759"/>
<accession>A0A0C2G7X1</accession>
<gene>
    <name evidence="3" type="ORF">ANCDUO_12727</name>
</gene>
<reference evidence="3 4" key="1">
    <citation type="submission" date="2013-12" db="EMBL/GenBank/DDBJ databases">
        <title>Draft genome of the parsitic nematode Ancylostoma duodenale.</title>
        <authorList>
            <person name="Mitreva M."/>
        </authorList>
    </citation>
    <scope>NUCLEOTIDE SEQUENCE [LARGE SCALE GENOMIC DNA]</scope>
    <source>
        <strain evidence="3 4">Zhejiang</strain>
    </source>
</reference>
<dbReference type="InterPro" id="IPR000215">
    <property type="entry name" value="Serpin_fam"/>
</dbReference>
<dbReference type="Proteomes" id="UP000054047">
    <property type="component" value="Unassembled WGS sequence"/>
</dbReference>
<dbReference type="EMBL" id="KN734844">
    <property type="protein sequence ID" value="KIH57085.1"/>
    <property type="molecule type" value="Genomic_DNA"/>
</dbReference>
<dbReference type="GO" id="GO:0005615">
    <property type="term" value="C:extracellular space"/>
    <property type="evidence" value="ECO:0007669"/>
    <property type="project" value="InterPro"/>
</dbReference>
<evidence type="ECO:0000259" key="2">
    <source>
        <dbReference type="Pfam" id="PF00079"/>
    </source>
</evidence>
<dbReference type="InterPro" id="IPR042178">
    <property type="entry name" value="Serpin_sf_1"/>
</dbReference>
<name>A0A0C2G7X1_9BILA</name>
<comment type="similarity">
    <text evidence="1">Belongs to the serpin family.</text>
</comment>
<dbReference type="InterPro" id="IPR036186">
    <property type="entry name" value="Serpin_sf"/>
</dbReference>
<dbReference type="AlphaFoldDB" id="A0A0C2G7X1"/>
<dbReference type="PANTHER" id="PTHR11461:SF211">
    <property type="entry name" value="GH10112P-RELATED"/>
    <property type="match status" value="1"/>
</dbReference>
<evidence type="ECO:0000313" key="4">
    <source>
        <dbReference type="Proteomes" id="UP000054047"/>
    </source>
</evidence>
<evidence type="ECO:0000313" key="3">
    <source>
        <dbReference type="EMBL" id="KIH57085.1"/>
    </source>
</evidence>
<protein>
    <recommendedName>
        <fullName evidence="2">Serpin domain-containing protein</fullName>
    </recommendedName>
</protein>
<dbReference type="PROSITE" id="PS00284">
    <property type="entry name" value="SERPIN"/>
    <property type="match status" value="1"/>
</dbReference>
<dbReference type="InterPro" id="IPR023796">
    <property type="entry name" value="Serpin_dom"/>
</dbReference>